<evidence type="ECO:0000313" key="2">
    <source>
        <dbReference type="Proteomes" id="UP000031443"/>
    </source>
</evidence>
<sequence>MLQGDLGGGEKDPTLEFKTGKVAVNSTIPGTNNQLQPDIVITNEDRKKIVIVDVTVLFENRTPDFP</sequence>
<protein>
    <submittedName>
        <fullName evidence="1">Uncharacterized protein</fullName>
    </submittedName>
</protein>
<dbReference type="Proteomes" id="UP000031443">
    <property type="component" value="Unassembled WGS sequence"/>
</dbReference>
<accession>M7BE49</accession>
<name>M7BE49_CHEMY</name>
<gene>
    <name evidence="1" type="ORF">UY3_07417</name>
</gene>
<evidence type="ECO:0000313" key="1">
    <source>
        <dbReference type="EMBL" id="EMP35454.1"/>
    </source>
</evidence>
<dbReference type="EMBL" id="KB528689">
    <property type="protein sequence ID" value="EMP35454.1"/>
    <property type="molecule type" value="Genomic_DNA"/>
</dbReference>
<proteinExistence type="predicted"/>
<reference evidence="2" key="1">
    <citation type="journal article" date="2013" name="Nat. Genet.">
        <title>The draft genomes of soft-shell turtle and green sea turtle yield insights into the development and evolution of the turtle-specific body plan.</title>
        <authorList>
            <person name="Wang Z."/>
            <person name="Pascual-Anaya J."/>
            <person name="Zadissa A."/>
            <person name="Li W."/>
            <person name="Niimura Y."/>
            <person name="Huang Z."/>
            <person name="Li C."/>
            <person name="White S."/>
            <person name="Xiong Z."/>
            <person name="Fang D."/>
            <person name="Wang B."/>
            <person name="Ming Y."/>
            <person name="Chen Y."/>
            <person name="Zheng Y."/>
            <person name="Kuraku S."/>
            <person name="Pignatelli M."/>
            <person name="Herrero J."/>
            <person name="Beal K."/>
            <person name="Nozawa M."/>
            <person name="Li Q."/>
            <person name="Wang J."/>
            <person name="Zhang H."/>
            <person name="Yu L."/>
            <person name="Shigenobu S."/>
            <person name="Wang J."/>
            <person name="Liu J."/>
            <person name="Flicek P."/>
            <person name="Searle S."/>
            <person name="Wang J."/>
            <person name="Kuratani S."/>
            <person name="Yin Y."/>
            <person name="Aken B."/>
            <person name="Zhang G."/>
            <person name="Irie N."/>
        </authorList>
    </citation>
    <scope>NUCLEOTIDE SEQUENCE [LARGE SCALE GENOMIC DNA]</scope>
</reference>
<dbReference type="AlphaFoldDB" id="M7BE49"/>
<keyword evidence="2" id="KW-1185">Reference proteome</keyword>
<organism evidence="1 2">
    <name type="scientific">Chelonia mydas</name>
    <name type="common">Green sea-turtle</name>
    <name type="synonym">Chelonia agassizi</name>
    <dbReference type="NCBI Taxonomy" id="8469"/>
    <lineage>
        <taxon>Eukaryota</taxon>
        <taxon>Metazoa</taxon>
        <taxon>Chordata</taxon>
        <taxon>Craniata</taxon>
        <taxon>Vertebrata</taxon>
        <taxon>Euteleostomi</taxon>
        <taxon>Archelosauria</taxon>
        <taxon>Testudinata</taxon>
        <taxon>Testudines</taxon>
        <taxon>Cryptodira</taxon>
        <taxon>Durocryptodira</taxon>
        <taxon>Americhelydia</taxon>
        <taxon>Chelonioidea</taxon>
        <taxon>Cheloniidae</taxon>
        <taxon>Chelonia</taxon>
    </lineage>
</organism>